<name>A0A812PUU7_SYMPI</name>
<accession>A0A812PUU7</accession>
<evidence type="ECO:0000313" key="2">
    <source>
        <dbReference type="EMBL" id="CAE7356172.1"/>
    </source>
</evidence>
<proteinExistence type="predicted"/>
<reference evidence="2" key="1">
    <citation type="submission" date="2021-02" db="EMBL/GenBank/DDBJ databases">
        <authorList>
            <person name="Dougan E. K."/>
            <person name="Rhodes N."/>
            <person name="Thang M."/>
            <person name="Chan C."/>
        </authorList>
    </citation>
    <scope>NUCLEOTIDE SEQUENCE</scope>
</reference>
<keyword evidence="3" id="KW-1185">Reference proteome</keyword>
<gene>
    <name evidence="2" type="ORF">SPIL2461_LOCUS8467</name>
</gene>
<dbReference type="AlphaFoldDB" id="A0A812PUU7"/>
<evidence type="ECO:0000256" key="1">
    <source>
        <dbReference type="SAM" id="MobiDB-lite"/>
    </source>
</evidence>
<sequence length="123" mass="14194">EAEKLMDQGLNEDASAEEARLRGQREEAVKDLKHGTDLLKQFFSKGKRDQLLKRVYESEEGAKYLDKAVESMTPEEKDVSKKWLMLHKKDVLPALDALLRSSWGGMSTRARKQTRSWLLCRKT</sequence>
<feature type="region of interest" description="Disordered" evidence="1">
    <location>
        <begin position="1"/>
        <end position="22"/>
    </location>
</feature>
<feature type="non-terminal residue" evidence="2">
    <location>
        <position position="1"/>
    </location>
</feature>
<dbReference type="Proteomes" id="UP000649617">
    <property type="component" value="Unassembled WGS sequence"/>
</dbReference>
<protein>
    <submittedName>
        <fullName evidence="2">Uncharacterized protein</fullName>
    </submittedName>
</protein>
<comment type="caution">
    <text evidence="2">The sequence shown here is derived from an EMBL/GenBank/DDBJ whole genome shotgun (WGS) entry which is preliminary data.</text>
</comment>
<evidence type="ECO:0000313" key="3">
    <source>
        <dbReference type="Proteomes" id="UP000649617"/>
    </source>
</evidence>
<organism evidence="2 3">
    <name type="scientific">Symbiodinium pilosum</name>
    <name type="common">Dinoflagellate</name>
    <dbReference type="NCBI Taxonomy" id="2952"/>
    <lineage>
        <taxon>Eukaryota</taxon>
        <taxon>Sar</taxon>
        <taxon>Alveolata</taxon>
        <taxon>Dinophyceae</taxon>
        <taxon>Suessiales</taxon>
        <taxon>Symbiodiniaceae</taxon>
        <taxon>Symbiodinium</taxon>
    </lineage>
</organism>
<dbReference type="EMBL" id="CAJNIZ010013958">
    <property type="protein sequence ID" value="CAE7356172.1"/>
    <property type="molecule type" value="Genomic_DNA"/>
</dbReference>